<proteinExistence type="predicted"/>
<sequence length="228" mass="25748">MNKIIIMAADDILKTFQPKPLPAVIILNGEPGVGKLTVAQKLKDFLTSFGIKVTFVDNHLLIDPTTAIAGEDRSDPFHWETRTLFRKTAFKCMQKDPDSNTAFLFTSCLSTEKTGTDQFLEFFELATNRNLPLIFVQFRCDLDTLVRRATSEERRKSNKGKLTDADVVRKLREMYTLLDPSKNTAQLINISNNVLMSTLRFSELDVSEFTVEETASAVLNIILQGIYS</sequence>
<organism evidence="1">
    <name type="scientific">Aplanochytrium stocchinoi</name>
    <dbReference type="NCBI Taxonomy" id="215587"/>
    <lineage>
        <taxon>Eukaryota</taxon>
        <taxon>Sar</taxon>
        <taxon>Stramenopiles</taxon>
        <taxon>Bigyra</taxon>
        <taxon>Labyrinthulomycetes</taxon>
        <taxon>Thraustochytrida</taxon>
        <taxon>Thraustochytriidae</taxon>
        <taxon>Aplanochytrium</taxon>
    </lineage>
</organism>
<dbReference type="EMBL" id="HBIN01022040">
    <property type="protein sequence ID" value="CAE0446932.1"/>
    <property type="molecule type" value="Transcribed_RNA"/>
</dbReference>
<dbReference type="InterPro" id="IPR027417">
    <property type="entry name" value="P-loop_NTPase"/>
</dbReference>
<dbReference type="AlphaFoldDB" id="A0A7S3V1Y9"/>
<evidence type="ECO:0000313" key="1">
    <source>
        <dbReference type="EMBL" id="CAE0446932.1"/>
    </source>
</evidence>
<evidence type="ECO:0008006" key="2">
    <source>
        <dbReference type="Google" id="ProtNLM"/>
    </source>
</evidence>
<protein>
    <recommendedName>
        <fullName evidence="2">Zeta toxin domain-containing protein</fullName>
    </recommendedName>
</protein>
<name>A0A7S3V1Y9_9STRA</name>
<reference evidence="1" key="1">
    <citation type="submission" date="2021-01" db="EMBL/GenBank/DDBJ databases">
        <authorList>
            <person name="Corre E."/>
            <person name="Pelletier E."/>
            <person name="Niang G."/>
            <person name="Scheremetjew M."/>
            <person name="Finn R."/>
            <person name="Kale V."/>
            <person name="Holt S."/>
            <person name="Cochrane G."/>
            <person name="Meng A."/>
            <person name="Brown T."/>
            <person name="Cohen L."/>
        </authorList>
    </citation>
    <scope>NUCLEOTIDE SEQUENCE</scope>
    <source>
        <strain evidence="1">GSBS06</strain>
    </source>
</reference>
<gene>
    <name evidence="1" type="ORF">ASTO00021_LOCUS16921</name>
</gene>
<accession>A0A7S3V1Y9</accession>
<dbReference type="Gene3D" id="3.40.50.300">
    <property type="entry name" value="P-loop containing nucleotide triphosphate hydrolases"/>
    <property type="match status" value="1"/>
</dbReference>
<dbReference type="SUPFAM" id="SSF52540">
    <property type="entry name" value="P-loop containing nucleoside triphosphate hydrolases"/>
    <property type="match status" value="1"/>
</dbReference>